<dbReference type="SMART" id="SM00855">
    <property type="entry name" value="PGAM"/>
    <property type="match status" value="1"/>
</dbReference>
<name>A0A3N2D8I3_9MICO</name>
<evidence type="ECO:0000313" key="2">
    <source>
        <dbReference type="Proteomes" id="UP000275356"/>
    </source>
</evidence>
<dbReference type="PANTHER" id="PTHR48100">
    <property type="entry name" value="BROAD-SPECIFICITY PHOSPHATASE YOR283W-RELATED"/>
    <property type="match status" value="1"/>
</dbReference>
<keyword evidence="2" id="KW-1185">Reference proteome</keyword>
<dbReference type="RefSeq" id="WP_123738321.1">
    <property type="nucleotide sequence ID" value="NZ_RKHQ01000001.1"/>
</dbReference>
<dbReference type="Pfam" id="PF00300">
    <property type="entry name" value="His_Phos_1"/>
    <property type="match status" value="1"/>
</dbReference>
<dbReference type="SUPFAM" id="SSF53254">
    <property type="entry name" value="Phosphoglycerate mutase-like"/>
    <property type="match status" value="1"/>
</dbReference>
<dbReference type="InterPro" id="IPR029033">
    <property type="entry name" value="His_PPase_superfam"/>
</dbReference>
<sequence>MPRTTVHLVRHGEVHNPDGILYGRLPGYGLSERGHAMARLVAEAFTSPGSRPGDGHDVTYVVASPLQRAQETAAPLARALGLEVATDDRLIEADNVLEGRRLAGAGVRELLDPAILRHLYNPFSPSWGEPFAQQRDRVLAAVAAARRVAEGHEAVLVSHQSPIWAVRRALQGKPLWHDPRSRECSLASVTSLTFDGDRLVDHTYSEPAASLLPGASAVPGA</sequence>
<dbReference type="EMBL" id="RKHQ01000001">
    <property type="protein sequence ID" value="ROR96095.1"/>
    <property type="molecule type" value="Genomic_DNA"/>
</dbReference>
<dbReference type="GO" id="GO:0016791">
    <property type="term" value="F:phosphatase activity"/>
    <property type="evidence" value="ECO:0007669"/>
    <property type="project" value="TreeGrafter"/>
</dbReference>
<dbReference type="InterPro" id="IPR050275">
    <property type="entry name" value="PGM_Phosphatase"/>
</dbReference>
<organism evidence="1 2">
    <name type="scientific">Salana multivorans</name>
    <dbReference type="NCBI Taxonomy" id="120377"/>
    <lineage>
        <taxon>Bacteria</taxon>
        <taxon>Bacillati</taxon>
        <taxon>Actinomycetota</taxon>
        <taxon>Actinomycetes</taxon>
        <taxon>Micrococcales</taxon>
        <taxon>Beutenbergiaceae</taxon>
        <taxon>Salana</taxon>
    </lineage>
</organism>
<gene>
    <name evidence="1" type="ORF">EDD28_0669</name>
</gene>
<accession>A0A3N2D8I3</accession>
<comment type="caution">
    <text evidence="1">The sequence shown here is derived from an EMBL/GenBank/DDBJ whole genome shotgun (WGS) entry which is preliminary data.</text>
</comment>
<dbReference type="Proteomes" id="UP000275356">
    <property type="component" value="Unassembled WGS sequence"/>
</dbReference>
<dbReference type="PANTHER" id="PTHR48100:SF51">
    <property type="entry name" value="PHOSPHOGLYCERATE MUTASE"/>
    <property type="match status" value="1"/>
</dbReference>
<proteinExistence type="predicted"/>
<dbReference type="AlphaFoldDB" id="A0A3N2D8I3"/>
<evidence type="ECO:0000313" key="1">
    <source>
        <dbReference type="EMBL" id="ROR96095.1"/>
    </source>
</evidence>
<dbReference type="CDD" id="cd07067">
    <property type="entry name" value="HP_PGM_like"/>
    <property type="match status" value="1"/>
</dbReference>
<reference evidence="1 2" key="1">
    <citation type="submission" date="2018-11" db="EMBL/GenBank/DDBJ databases">
        <title>Sequencing the genomes of 1000 actinobacteria strains.</title>
        <authorList>
            <person name="Klenk H.-P."/>
        </authorList>
    </citation>
    <scope>NUCLEOTIDE SEQUENCE [LARGE SCALE GENOMIC DNA]</scope>
    <source>
        <strain evidence="1 2">DSM 13521</strain>
    </source>
</reference>
<dbReference type="InterPro" id="IPR013078">
    <property type="entry name" value="His_Pase_superF_clade-1"/>
</dbReference>
<dbReference type="OrthoDB" id="3215466at2"/>
<protein>
    <submittedName>
        <fullName evidence="1">Broad specificity phosphatase PhoE</fullName>
    </submittedName>
</protein>
<dbReference type="GO" id="GO:0005737">
    <property type="term" value="C:cytoplasm"/>
    <property type="evidence" value="ECO:0007669"/>
    <property type="project" value="TreeGrafter"/>
</dbReference>
<dbReference type="Gene3D" id="3.40.50.1240">
    <property type="entry name" value="Phosphoglycerate mutase-like"/>
    <property type="match status" value="1"/>
</dbReference>